<evidence type="ECO:0000313" key="6">
    <source>
        <dbReference type="Proteomes" id="UP000244893"/>
    </source>
</evidence>
<dbReference type="GO" id="GO:0003677">
    <property type="term" value="F:DNA binding"/>
    <property type="evidence" value="ECO:0007669"/>
    <property type="project" value="UniProtKB-KW"/>
</dbReference>
<dbReference type="EMBL" id="QEOP01000001">
    <property type="protein sequence ID" value="PVZ96180.1"/>
    <property type="molecule type" value="Genomic_DNA"/>
</dbReference>
<dbReference type="SUPFAM" id="SSF46785">
    <property type="entry name" value="Winged helix' DNA-binding domain"/>
    <property type="match status" value="1"/>
</dbReference>
<protein>
    <submittedName>
        <fullName evidence="5">Transcriptional regulator</fullName>
    </submittedName>
</protein>
<evidence type="ECO:0000256" key="2">
    <source>
        <dbReference type="ARBA" id="ARBA00023125"/>
    </source>
</evidence>
<sequence>MSEYEDTCMILGDGGRRVRAILDRIGDKWTLLVVATLDAGRMRYSELQRHVPGVSQRMLSLTLRNLERDGLVTRTAYAEVPPRVEYELTGLGASLIEPALTLAGWAIRNNGAIEANRAAHDEARATAGESAAPDA</sequence>
<dbReference type="PANTHER" id="PTHR33204">
    <property type="entry name" value="TRANSCRIPTIONAL REGULATOR, MARR FAMILY"/>
    <property type="match status" value="1"/>
</dbReference>
<proteinExistence type="predicted"/>
<keyword evidence="1" id="KW-0805">Transcription regulation</keyword>
<evidence type="ECO:0000256" key="1">
    <source>
        <dbReference type="ARBA" id="ARBA00023015"/>
    </source>
</evidence>
<evidence type="ECO:0000313" key="5">
    <source>
        <dbReference type="EMBL" id="PVZ96180.1"/>
    </source>
</evidence>
<dbReference type="PANTHER" id="PTHR33204:SF39">
    <property type="entry name" value="TRANSCRIPTIONAL REGULATORY PROTEIN"/>
    <property type="match status" value="1"/>
</dbReference>
<comment type="caution">
    <text evidence="5">The sequence shown here is derived from an EMBL/GenBank/DDBJ whole genome shotgun (WGS) entry which is preliminary data.</text>
</comment>
<dbReference type="RefSeq" id="WP_116755914.1">
    <property type="nucleotide sequence ID" value="NZ_JBHUEX010000001.1"/>
</dbReference>
<dbReference type="InterPro" id="IPR002577">
    <property type="entry name" value="HTH_HxlR"/>
</dbReference>
<keyword evidence="6" id="KW-1185">Reference proteome</keyword>
<dbReference type="PROSITE" id="PS51118">
    <property type="entry name" value="HTH_HXLR"/>
    <property type="match status" value="1"/>
</dbReference>
<dbReference type="InterPro" id="IPR036388">
    <property type="entry name" value="WH-like_DNA-bd_sf"/>
</dbReference>
<feature type="domain" description="HTH hxlR-type" evidence="4">
    <location>
        <begin position="8"/>
        <end position="114"/>
    </location>
</feature>
<gene>
    <name evidence="5" type="ORF">DDQ50_07065</name>
</gene>
<name>A0A2V1HXU8_9MICO</name>
<dbReference type="OrthoDB" id="370168at2"/>
<dbReference type="Proteomes" id="UP000244893">
    <property type="component" value="Unassembled WGS sequence"/>
</dbReference>
<dbReference type="Pfam" id="PF01638">
    <property type="entry name" value="HxlR"/>
    <property type="match status" value="1"/>
</dbReference>
<accession>A0A2V1HXU8</accession>
<evidence type="ECO:0000256" key="3">
    <source>
        <dbReference type="ARBA" id="ARBA00023163"/>
    </source>
</evidence>
<keyword evidence="2" id="KW-0238">DNA-binding</keyword>
<dbReference type="Gene3D" id="1.10.10.10">
    <property type="entry name" value="Winged helix-like DNA-binding domain superfamily/Winged helix DNA-binding domain"/>
    <property type="match status" value="1"/>
</dbReference>
<reference evidence="5 6" key="1">
    <citation type="submission" date="2018-05" db="EMBL/GenBank/DDBJ databases">
        <title>Amnibacterium sp. M8JJ-5, whole genome shotgun sequence.</title>
        <authorList>
            <person name="Tuo L."/>
        </authorList>
    </citation>
    <scope>NUCLEOTIDE SEQUENCE [LARGE SCALE GENOMIC DNA]</scope>
    <source>
        <strain evidence="5 6">M8JJ-5</strain>
    </source>
</reference>
<organism evidence="5 6">
    <name type="scientific">Amnibacterium flavum</name>
    <dbReference type="NCBI Taxonomy" id="2173173"/>
    <lineage>
        <taxon>Bacteria</taxon>
        <taxon>Bacillati</taxon>
        <taxon>Actinomycetota</taxon>
        <taxon>Actinomycetes</taxon>
        <taxon>Micrococcales</taxon>
        <taxon>Microbacteriaceae</taxon>
        <taxon>Amnibacterium</taxon>
    </lineage>
</organism>
<keyword evidence="3" id="KW-0804">Transcription</keyword>
<evidence type="ECO:0000259" key="4">
    <source>
        <dbReference type="PROSITE" id="PS51118"/>
    </source>
</evidence>
<dbReference type="AlphaFoldDB" id="A0A2V1HXU8"/>
<dbReference type="InterPro" id="IPR036390">
    <property type="entry name" value="WH_DNA-bd_sf"/>
</dbReference>